<evidence type="ECO:0000259" key="1">
    <source>
        <dbReference type="Pfam" id="PF00248"/>
    </source>
</evidence>
<dbReference type="InterPro" id="IPR023210">
    <property type="entry name" value="NADP_OxRdtase_dom"/>
</dbReference>
<dbReference type="SUPFAM" id="SSF51430">
    <property type="entry name" value="NAD(P)-linked oxidoreductase"/>
    <property type="match status" value="1"/>
</dbReference>
<accession>A0YA12</accession>
<evidence type="ECO:0000313" key="3">
    <source>
        <dbReference type="Proteomes" id="UP000004931"/>
    </source>
</evidence>
<dbReference type="GO" id="GO:0005829">
    <property type="term" value="C:cytosol"/>
    <property type="evidence" value="ECO:0007669"/>
    <property type="project" value="TreeGrafter"/>
</dbReference>
<keyword evidence="3" id="KW-1185">Reference proteome</keyword>
<dbReference type="PANTHER" id="PTHR43364:SF5">
    <property type="entry name" value="REDUCTASE"/>
    <property type="match status" value="1"/>
</dbReference>
<dbReference type="Proteomes" id="UP000004931">
    <property type="component" value="Unassembled WGS sequence"/>
</dbReference>
<dbReference type="Pfam" id="PF00248">
    <property type="entry name" value="Aldo_ket_red"/>
    <property type="match status" value="1"/>
</dbReference>
<name>A0YA12_9GAMM</name>
<dbReference type="AlphaFoldDB" id="A0YA12"/>
<gene>
    <name evidence="2" type="ORF">GP2143_16961</name>
</gene>
<feature type="domain" description="NADP-dependent oxidoreductase" evidence="1">
    <location>
        <begin position="30"/>
        <end position="107"/>
    </location>
</feature>
<dbReference type="EMBL" id="AAVT01000001">
    <property type="protein sequence ID" value="EAW32966.1"/>
    <property type="molecule type" value="Genomic_DNA"/>
</dbReference>
<dbReference type="Gene3D" id="3.20.20.100">
    <property type="entry name" value="NADP-dependent oxidoreductase domain"/>
    <property type="match status" value="1"/>
</dbReference>
<comment type="caution">
    <text evidence="2">The sequence shown here is derived from an EMBL/GenBank/DDBJ whole genome shotgun (WGS) entry which is preliminary data.</text>
</comment>
<protein>
    <submittedName>
        <fullName evidence="2">Sugar-phosphate dehydrogenase</fullName>
    </submittedName>
</protein>
<dbReference type="STRING" id="247633.GP2143_16961"/>
<reference evidence="2 3" key="1">
    <citation type="journal article" date="2010" name="J. Bacteriol.">
        <title>Genome sequence of the oligotrophic marine Gammaproteobacterium HTCC2143, isolated from the Oregon Coast.</title>
        <authorList>
            <person name="Oh H.M."/>
            <person name="Kang I."/>
            <person name="Ferriera S."/>
            <person name="Giovannoni S.J."/>
            <person name="Cho J.C."/>
        </authorList>
    </citation>
    <scope>NUCLEOTIDE SEQUENCE [LARGE SCALE GENOMIC DNA]</scope>
    <source>
        <strain evidence="2 3">HTCC2143</strain>
    </source>
</reference>
<dbReference type="OrthoDB" id="9772407at2"/>
<sequence>MVEGSASIGKKNALFVATQPYPPEVRQCRKAAEATGKWLAEDTSRRDRLVLVTKVHEPMSDDVNDRGLSARHIQLACDASLRRLGVDHIDLYQMHHIDRLAPIEEIW</sequence>
<organism evidence="2 3">
    <name type="scientific">marine gamma proteobacterium HTCC2143</name>
    <dbReference type="NCBI Taxonomy" id="247633"/>
    <lineage>
        <taxon>Bacteria</taxon>
        <taxon>Pseudomonadati</taxon>
        <taxon>Pseudomonadota</taxon>
        <taxon>Gammaproteobacteria</taxon>
        <taxon>Cellvibrionales</taxon>
        <taxon>Spongiibacteraceae</taxon>
        <taxon>BD1-7 clade</taxon>
    </lineage>
</organism>
<dbReference type="eggNOG" id="COG0667">
    <property type="taxonomic scope" value="Bacteria"/>
</dbReference>
<evidence type="ECO:0000313" key="2">
    <source>
        <dbReference type="EMBL" id="EAW32966.1"/>
    </source>
</evidence>
<dbReference type="PANTHER" id="PTHR43364">
    <property type="entry name" value="NADH-SPECIFIC METHYLGLYOXAL REDUCTASE-RELATED"/>
    <property type="match status" value="1"/>
</dbReference>
<dbReference type="InterPro" id="IPR036812">
    <property type="entry name" value="NAD(P)_OxRdtase_dom_sf"/>
</dbReference>
<dbReference type="InterPro" id="IPR050523">
    <property type="entry name" value="AKR_Detox_Biosynth"/>
</dbReference>
<proteinExistence type="predicted"/>